<dbReference type="PANTHER" id="PTHR30055">
    <property type="entry name" value="HTH-TYPE TRANSCRIPTIONAL REGULATOR RUTR"/>
    <property type="match status" value="1"/>
</dbReference>
<dbReference type="AlphaFoldDB" id="A0A212U5U7"/>
<dbReference type="OrthoDB" id="3210322at2"/>
<dbReference type="Pfam" id="PF13305">
    <property type="entry name" value="TetR_C_33"/>
    <property type="match status" value="1"/>
</dbReference>
<organism evidence="6 7">
    <name type="scientific">Kytococcus aerolatus</name>
    <dbReference type="NCBI Taxonomy" id="592308"/>
    <lineage>
        <taxon>Bacteria</taxon>
        <taxon>Bacillati</taxon>
        <taxon>Actinomycetota</taxon>
        <taxon>Actinomycetes</taxon>
        <taxon>Micrococcales</taxon>
        <taxon>Kytococcaceae</taxon>
        <taxon>Kytococcus</taxon>
    </lineage>
</organism>
<accession>A0A212U5U7</accession>
<proteinExistence type="predicted"/>
<dbReference type="PROSITE" id="PS50977">
    <property type="entry name" value="HTH_TETR_2"/>
    <property type="match status" value="1"/>
</dbReference>
<name>A0A212U5U7_9MICO</name>
<evidence type="ECO:0000256" key="2">
    <source>
        <dbReference type="ARBA" id="ARBA00023125"/>
    </source>
</evidence>
<dbReference type="SUPFAM" id="SSF48498">
    <property type="entry name" value="Tetracyclin repressor-like, C-terminal domain"/>
    <property type="match status" value="1"/>
</dbReference>
<dbReference type="InterPro" id="IPR050109">
    <property type="entry name" value="HTH-type_TetR-like_transc_reg"/>
</dbReference>
<gene>
    <name evidence="6" type="ORF">SAMN05445756_1973</name>
</gene>
<dbReference type="RefSeq" id="WP_088818956.1">
    <property type="nucleotide sequence ID" value="NZ_FYEZ01000003.1"/>
</dbReference>
<reference evidence="6 7" key="1">
    <citation type="submission" date="2017-06" db="EMBL/GenBank/DDBJ databases">
        <authorList>
            <person name="Kim H.J."/>
            <person name="Triplett B.A."/>
        </authorList>
    </citation>
    <scope>NUCLEOTIDE SEQUENCE [LARGE SCALE GENOMIC DNA]</scope>
    <source>
        <strain evidence="6 7">DSM 22179</strain>
    </source>
</reference>
<keyword evidence="7" id="KW-1185">Reference proteome</keyword>
<evidence type="ECO:0000313" key="6">
    <source>
        <dbReference type="EMBL" id="SNC73454.1"/>
    </source>
</evidence>
<evidence type="ECO:0000313" key="7">
    <source>
        <dbReference type="Proteomes" id="UP000198122"/>
    </source>
</evidence>
<dbReference type="Gene3D" id="1.10.357.10">
    <property type="entry name" value="Tetracycline Repressor, domain 2"/>
    <property type="match status" value="1"/>
</dbReference>
<dbReference type="GO" id="GO:0000976">
    <property type="term" value="F:transcription cis-regulatory region binding"/>
    <property type="evidence" value="ECO:0007669"/>
    <property type="project" value="TreeGrafter"/>
</dbReference>
<dbReference type="Proteomes" id="UP000198122">
    <property type="component" value="Unassembled WGS sequence"/>
</dbReference>
<dbReference type="InterPro" id="IPR025996">
    <property type="entry name" value="MT1864/Rv1816-like_C"/>
</dbReference>
<evidence type="ECO:0000256" key="3">
    <source>
        <dbReference type="ARBA" id="ARBA00023163"/>
    </source>
</evidence>
<dbReference type="EMBL" id="FYEZ01000003">
    <property type="protein sequence ID" value="SNC73454.1"/>
    <property type="molecule type" value="Genomic_DNA"/>
</dbReference>
<dbReference type="InterPro" id="IPR009057">
    <property type="entry name" value="Homeodomain-like_sf"/>
</dbReference>
<keyword evidence="2 4" id="KW-0238">DNA-binding</keyword>
<dbReference type="PRINTS" id="PR00455">
    <property type="entry name" value="HTHTETR"/>
</dbReference>
<dbReference type="InterPro" id="IPR001647">
    <property type="entry name" value="HTH_TetR"/>
</dbReference>
<dbReference type="GO" id="GO:0003700">
    <property type="term" value="F:DNA-binding transcription factor activity"/>
    <property type="evidence" value="ECO:0007669"/>
    <property type="project" value="TreeGrafter"/>
</dbReference>
<evidence type="ECO:0000256" key="1">
    <source>
        <dbReference type="ARBA" id="ARBA00023015"/>
    </source>
</evidence>
<protein>
    <submittedName>
        <fullName evidence="6">Transcriptional regulator, TetR family</fullName>
    </submittedName>
</protein>
<feature type="domain" description="HTH tetR-type" evidence="5">
    <location>
        <begin position="9"/>
        <end position="69"/>
    </location>
</feature>
<sequence>MGRRDEAREQTRARILEAARCQVAEQGASALSTRAVAREVGVVSSAIFRHFPTRDALLTALIMRGYRDLAETLAETSGTWEDLAHALRHWTLTNPHDFQLLYGTPVADYAAPPETVPAALDVARPFLRAGGATAVPGFSGTLEDQLAPLAQDEGLDPSGAAAVLSELATLIGLLTVELAGHLRGTADPAGPLFAATVARQLQTLGLPDE</sequence>
<dbReference type="Pfam" id="PF00440">
    <property type="entry name" value="TetR_N"/>
    <property type="match status" value="1"/>
</dbReference>
<dbReference type="InterPro" id="IPR036271">
    <property type="entry name" value="Tet_transcr_reg_TetR-rel_C_sf"/>
</dbReference>
<evidence type="ECO:0000256" key="4">
    <source>
        <dbReference type="PROSITE-ProRule" id="PRU00335"/>
    </source>
</evidence>
<dbReference type="PANTHER" id="PTHR30055:SF226">
    <property type="entry name" value="HTH-TYPE TRANSCRIPTIONAL REGULATOR PKSA"/>
    <property type="match status" value="1"/>
</dbReference>
<keyword evidence="3" id="KW-0804">Transcription</keyword>
<evidence type="ECO:0000259" key="5">
    <source>
        <dbReference type="PROSITE" id="PS50977"/>
    </source>
</evidence>
<dbReference type="SUPFAM" id="SSF46689">
    <property type="entry name" value="Homeodomain-like"/>
    <property type="match status" value="1"/>
</dbReference>
<keyword evidence="1" id="KW-0805">Transcription regulation</keyword>
<feature type="DNA-binding region" description="H-T-H motif" evidence="4">
    <location>
        <begin position="32"/>
        <end position="51"/>
    </location>
</feature>